<dbReference type="InterPro" id="IPR027417">
    <property type="entry name" value="P-loop_NTPase"/>
</dbReference>
<dbReference type="EMBL" id="CP020880">
    <property type="protein sequence ID" value="ART78112.1"/>
    <property type="molecule type" value="Genomic_DNA"/>
</dbReference>
<keyword evidence="2" id="KW-1185">Reference proteome</keyword>
<proteinExistence type="predicted"/>
<dbReference type="SUPFAM" id="SSF52540">
    <property type="entry name" value="P-loop containing nucleoside triphosphate hydrolases"/>
    <property type="match status" value="1"/>
</dbReference>
<name>A0ABN4ZI62_9BACI</name>
<gene>
    <name evidence="1" type="ORF">B4U37_19630</name>
</gene>
<dbReference type="Gene3D" id="3.40.50.300">
    <property type="entry name" value="P-loop containing nucleotide triphosphate hydrolases"/>
    <property type="match status" value="1"/>
</dbReference>
<evidence type="ECO:0000313" key="1">
    <source>
        <dbReference type="EMBL" id="ART78112.1"/>
    </source>
</evidence>
<reference evidence="1 2" key="1">
    <citation type="submission" date="2017-04" db="EMBL/GenBank/DDBJ databases">
        <title>Complete Genome Sequence of the Bacillus horikoshii 20a strain from Cuatro Cienegas, Coahuila, Mexico.</title>
        <authorList>
            <person name="Zarza E."/>
            <person name="Alcaraz L.D."/>
            <person name="Aguilar-Salinas B."/>
            <person name="Islas A."/>
            <person name="Olmedo-Alvarez G."/>
        </authorList>
    </citation>
    <scope>NUCLEOTIDE SEQUENCE [LARGE SCALE GENOMIC DNA]</scope>
    <source>
        <strain evidence="1 2">20a</strain>
    </source>
</reference>
<dbReference type="Proteomes" id="UP000195573">
    <property type="component" value="Chromosome"/>
</dbReference>
<evidence type="ECO:0008006" key="3">
    <source>
        <dbReference type="Google" id="ProtNLM"/>
    </source>
</evidence>
<sequence>MTFKNRVLNIRVEHPKMLEIYKIMDSLIKRPGKTRHLFIIGSSNVGKTIMAENYVEKYPKSLYKDEEGTEVDIMPVLYVEVPHPFTLMEFYYAIIDSLGAIRLESNPKVNDLKIRVHHLLKVQKVKLIIFDEINNILTSRINNSEAMDAIKHLSNKTGISLVLMGTPESKTLRALDEQYKSRYRPKTLTRFESCDDEFCDFLKRVEEQIKPPSPIGLGEKSTYFPQLLFEQSKGKIGYLIPIIQEAFGLMGIFEDSKEKIDHINFTPDLLNEAYEIIQGDMFDDAFEKAISFK</sequence>
<protein>
    <recommendedName>
        <fullName evidence="3">TniB protein</fullName>
    </recommendedName>
</protein>
<evidence type="ECO:0000313" key="2">
    <source>
        <dbReference type="Proteomes" id="UP000195573"/>
    </source>
</evidence>
<dbReference type="RefSeq" id="WP_088019604.1">
    <property type="nucleotide sequence ID" value="NZ_CP020880.1"/>
</dbReference>
<accession>A0ABN4ZI62</accession>
<dbReference type="GeneID" id="96740613"/>
<organism evidence="1 2">
    <name type="scientific">Sutcliffiella horikoshii</name>
    <dbReference type="NCBI Taxonomy" id="79883"/>
    <lineage>
        <taxon>Bacteria</taxon>
        <taxon>Bacillati</taxon>
        <taxon>Bacillota</taxon>
        <taxon>Bacilli</taxon>
        <taxon>Bacillales</taxon>
        <taxon>Bacillaceae</taxon>
        <taxon>Sutcliffiella</taxon>
    </lineage>
</organism>
<dbReference type="InterPro" id="IPR008868">
    <property type="entry name" value="TniB"/>
</dbReference>
<dbReference type="Pfam" id="PF05621">
    <property type="entry name" value="TniB"/>
    <property type="match status" value="1"/>
</dbReference>